<dbReference type="PROSITE" id="PS51635">
    <property type="entry name" value="PNPLA"/>
    <property type="match status" value="1"/>
</dbReference>
<feature type="transmembrane region" description="Helical" evidence="3">
    <location>
        <begin position="820"/>
        <end position="841"/>
    </location>
</feature>
<dbReference type="Pfam" id="PF01734">
    <property type="entry name" value="Patatin"/>
    <property type="match status" value="1"/>
</dbReference>
<feature type="domain" description="PNPLA" evidence="4">
    <location>
        <begin position="14"/>
        <end position="267"/>
    </location>
</feature>
<evidence type="ECO:0000313" key="6">
    <source>
        <dbReference type="Proteomes" id="UP000624325"/>
    </source>
</evidence>
<feature type="transmembrane region" description="Helical" evidence="3">
    <location>
        <begin position="789"/>
        <end position="814"/>
    </location>
</feature>
<proteinExistence type="predicted"/>
<evidence type="ECO:0000313" key="5">
    <source>
        <dbReference type="EMBL" id="GIF54118.1"/>
    </source>
</evidence>
<keyword evidence="6" id="KW-1185">Reference proteome</keyword>
<feature type="transmembrane region" description="Helical" evidence="3">
    <location>
        <begin position="12"/>
        <end position="29"/>
    </location>
</feature>
<keyword evidence="1 2" id="KW-0443">Lipid metabolism</keyword>
<dbReference type="InterPro" id="IPR024282">
    <property type="entry name" value="DUF3376"/>
</dbReference>
<sequence length="867" mass="92429">MPTTTHPTELRLALVFNGGVSLAVWMAGVTHEIDRLRRAEGPWRDLLRDANVRVVVDIVAGTSAGGLNGTLLACAVAAGEPLPSELRDLWIRDAALTTGKLLDDTAETPHSLLDGGYLTRMIRSVVGPRAQRVADRGGHPADPVTLFVTATATGGPQPRGTDSLGQRFGYEDHRRLYRFVADGQRQVHDPELGPHPTVRNDFTAGEALVTAARASAGFPGAFPPVSEEPLLALPDLRVHPDLPHLRDLPTFLVDGGVLDNAPFAPVVEEMAQRTVNGPYRRILAYVVPSSGVRGSGAVVPASDVAGFRPPLHSVVSGSLNLPREVDFRTDVDELDERLAVAEESPADRLFDRLHGPAGSDLRATAARLIQEYRRARTVDGVWKARRLLRRRPLSTDLGRPERVDVSELLGDHNLWVPPAGTPLDHALDGPLWTWGVSAAQQVVTVMLRDVRRHLDGDKQAPEFAEPQRLAHGLSAALAKILAIDSAVRRATLDHALAAGVGPAASDETLAGVVNAAFTEQRVREHLLVVVRSATSAYAESVGSDPAEVVSRALAAEVLSRAFAEPSMRAHTPPFDFVRIGPDVDSPLVALGDYRDVGDRKLFGTRVGHFGAFAADGARAHDWLWGRLDAAAHLTRLVLRDEPPAAVERRVAAVQMAILDDESGRAGAPDGAALLQRLAAAHHRVTGDGRELVRSFLRGDDGRSTATGVARAATRLLTHGCFQAVNPSSGTPPRAGWQRTLEAVVAPSRPARLTAGNRLARAVTGPLRTGLWTGLSDDPTRLARRMRTRLIMLLLGCAGVVFVLGALVGAAAALYHSGDQVIRWTTFGVVLAVVVAFLTAAWRTLAAPDPAPAPAPVPPEPAPAAAAP</sequence>
<accession>A0ABQ4BUC3</accession>
<feature type="active site" description="Proton acceptor" evidence="2">
    <location>
        <position position="254"/>
    </location>
</feature>
<evidence type="ECO:0000256" key="3">
    <source>
        <dbReference type="SAM" id="Phobius"/>
    </source>
</evidence>
<protein>
    <recommendedName>
        <fullName evidence="4">PNPLA domain-containing protein</fullName>
    </recommendedName>
</protein>
<feature type="short sequence motif" description="DGA/G" evidence="2">
    <location>
        <begin position="254"/>
        <end position="256"/>
    </location>
</feature>
<keyword evidence="2" id="KW-0442">Lipid degradation</keyword>
<organism evidence="5 6">
    <name type="scientific">Asanoa iriomotensis</name>
    <dbReference type="NCBI Taxonomy" id="234613"/>
    <lineage>
        <taxon>Bacteria</taxon>
        <taxon>Bacillati</taxon>
        <taxon>Actinomycetota</taxon>
        <taxon>Actinomycetes</taxon>
        <taxon>Micromonosporales</taxon>
        <taxon>Micromonosporaceae</taxon>
        <taxon>Asanoa</taxon>
    </lineage>
</organism>
<evidence type="ECO:0000256" key="2">
    <source>
        <dbReference type="PROSITE-ProRule" id="PRU01161"/>
    </source>
</evidence>
<comment type="caution">
    <text evidence="2">Lacks conserved residue(s) required for the propagation of feature annotation.</text>
</comment>
<keyword evidence="3" id="KW-0812">Transmembrane</keyword>
<dbReference type="RefSeq" id="WP_203699829.1">
    <property type="nucleotide sequence ID" value="NZ_BAAALU010000017.1"/>
</dbReference>
<dbReference type="Pfam" id="PF11856">
    <property type="entry name" value="DUF3376"/>
    <property type="match status" value="1"/>
</dbReference>
<evidence type="ECO:0000256" key="1">
    <source>
        <dbReference type="ARBA" id="ARBA00023098"/>
    </source>
</evidence>
<name>A0ABQ4BUC3_9ACTN</name>
<comment type="caution">
    <text evidence="5">The sequence shown here is derived from an EMBL/GenBank/DDBJ whole genome shotgun (WGS) entry which is preliminary data.</text>
</comment>
<dbReference type="InterPro" id="IPR016035">
    <property type="entry name" value="Acyl_Trfase/lysoPLipase"/>
</dbReference>
<keyword evidence="2" id="KW-0378">Hydrolase</keyword>
<feature type="short sequence motif" description="GXSXG" evidence="2">
    <location>
        <begin position="61"/>
        <end position="65"/>
    </location>
</feature>
<gene>
    <name evidence="5" type="ORF">Air01nite_02130</name>
</gene>
<dbReference type="InterPro" id="IPR002641">
    <property type="entry name" value="PNPLA_dom"/>
</dbReference>
<evidence type="ECO:0000259" key="4">
    <source>
        <dbReference type="PROSITE" id="PS51635"/>
    </source>
</evidence>
<dbReference type="SUPFAM" id="SSF52151">
    <property type="entry name" value="FabD/lysophospholipase-like"/>
    <property type="match status" value="1"/>
</dbReference>
<feature type="active site" description="Nucleophile" evidence="2">
    <location>
        <position position="63"/>
    </location>
</feature>
<dbReference type="Gene3D" id="3.40.1090.10">
    <property type="entry name" value="Cytosolic phospholipase A2 catalytic domain"/>
    <property type="match status" value="2"/>
</dbReference>
<dbReference type="EMBL" id="BONC01000001">
    <property type="protein sequence ID" value="GIF54118.1"/>
    <property type="molecule type" value="Genomic_DNA"/>
</dbReference>
<keyword evidence="3" id="KW-0472">Membrane</keyword>
<reference evidence="5 6" key="1">
    <citation type="submission" date="2021-01" db="EMBL/GenBank/DDBJ databases">
        <title>Whole genome shotgun sequence of Asanoa iriomotensis NBRC 100142.</title>
        <authorList>
            <person name="Komaki H."/>
            <person name="Tamura T."/>
        </authorList>
    </citation>
    <scope>NUCLEOTIDE SEQUENCE [LARGE SCALE GENOMIC DNA]</scope>
    <source>
        <strain evidence="5 6">NBRC 100142</strain>
    </source>
</reference>
<dbReference type="Proteomes" id="UP000624325">
    <property type="component" value="Unassembled WGS sequence"/>
</dbReference>
<keyword evidence="3" id="KW-1133">Transmembrane helix</keyword>